<accession>A0AC61Y791</accession>
<name>A0AC61Y791_9FLAO</name>
<sequence>MKNLIAIVSIIAMIAACSSAQKSGDKTSIGNSSVKNDTIRIANDSLDYEIIIFEQGFNSWLATQQPRGFYNQNYLEQKNWRYVVTYNSRVTSYPYSITGLYPQQIDYQPEIDYGYEVNYLLYNYFLYFQREYNQKL</sequence>
<proteinExistence type="predicted"/>
<reference evidence="1" key="1">
    <citation type="submission" date="2019-09" db="EMBL/GenBank/DDBJ databases">
        <authorList>
            <person name="Rodrigo-Torres L."/>
            <person name="Arahal R. D."/>
            <person name="Lucena T."/>
        </authorList>
    </citation>
    <scope>NUCLEOTIDE SEQUENCE</scope>
    <source>
        <strain evidence="1">ISS653</strain>
    </source>
</reference>
<dbReference type="Proteomes" id="UP000356253">
    <property type="component" value="Unassembled WGS sequence"/>
</dbReference>
<evidence type="ECO:0000313" key="1">
    <source>
        <dbReference type="EMBL" id="VVV00357.1"/>
    </source>
</evidence>
<dbReference type="EMBL" id="CABVMM010000005">
    <property type="protein sequence ID" value="VVV00357.1"/>
    <property type="molecule type" value="Genomic_DNA"/>
</dbReference>
<evidence type="ECO:0000313" key="2">
    <source>
        <dbReference type="Proteomes" id="UP000356253"/>
    </source>
</evidence>
<comment type="caution">
    <text evidence="1">The sequence shown here is derived from an EMBL/GenBank/DDBJ whole genome shotgun (WGS) entry which is preliminary data.</text>
</comment>
<keyword evidence="2" id="KW-1185">Reference proteome</keyword>
<organism evidence="1 2">
    <name type="scientific">Mesonia oceanica</name>
    <dbReference type="NCBI Taxonomy" id="2687242"/>
    <lineage>
        <taxon>Bacteria</taxon>
        <taxon>Pseudomonadati</taxon>
        <taxon>Bacteroidota</taxon>
        <taxon>Flavobacteriia</taxon>
        <taxon>Flavobacteriales</taxon>
        <taxon>Flavobacteriaceae</taxon>
        <taxon>Mesonia</taxon>
    </lineage>
</organism>
<protein>
    <submittedName>
        <fullName evidence="1">Uncharacterized protein</fullName>
    </submittedName>
</protein>
<gene>
    <name evidence="1" type="ORF">FVB9532_01627</name>
</gene>